<accession>A0A2N5GM60</accession>
<dbReference type="Proteomes" id="UP000235114">
    <property type="component" value="Unassembled WGS sequence"/>
</dbReference>
<comment type="caution">
    <text evidence="2">The sequence shown here is derived from an EMBL/GenBank/DDBJ whole genome shotgun (WGS) entry which is preliminary data.</text>
</comment>
<name>A0A2N5GM60_9BACI</name>
<dbReference type="SUPFAM" id="SSF54909">
    <property type="entry name" value="Dimeric alpha+beta barrel"/>
    <property type="match status" value="1"/>
</dbReference>
<dbReference type="InterPro" id="IPR032555">
    <property type="entry name" value="DUF4937"/>
</dbReference>
<dbReference type="AlphaFoldDB" id="A0A2N5GM60"/>
<protein>
    <recommendedName>
        <fullName evidence="1">DUF4937 domain-containing protein</fullName>
    </recommendedName>
</protein>
<feature type="domain" description="DUF4937" evidence="1">
    <location>
        <begin position="27"/>
        <end position="84"/>
    </location>
</feature>
<gene>
    <name evidence="2" type="ORF">CU635_10505</name>
    <name evidence="3" type="ORF">CVD25_10690</name>
</gene>
<dbReference type="EMBL" id="PGVD01000028">
    <property type="protein sequence ID" value="PLR97091.1"/>
    <property type="molecule type" value="Genomic_DNA"/>
</dbReference>
<reference evidence="2 4" key="1">
    <citation type="submission" date="2017-11" db="EMBL/GenBank/DDBJ databases">
        <title>Comparitive Functional Genomics of Dry Heat Resistant strains isolated from the Viking Spacecraft.</title>
        <authorList>
            <person name="Seuylemezian A."/>
            <person name="Cooper K."/>
            <person name="Vaishampayan P."/>
        </authorList>
    </citation>
    <scope>NUCLEOTIDE SEQUENCE [LARGE SCALE GENOMIC DNA]</scope>
    <source>
        <strain evidence="2 4">M4.6</strain>
    </source>
</reference>
<evidence type="ECO:0000313" key="5">
    <source>
        <dbReference type="Proteomes" id="UP000235114"/>
    </source>
</evidence>
<evidence type="ECO:0000313" key="3">
    <source>
        <dbReference type="EMBL" id="PLR97091.1"/>
    </source>
</evidence>
<evidence type="ECO:0000313" key="4">
    <source>
        <dbReference type="Proteomes" id="UP000234951"/>
    </source>
</evidence>
<keyword evidence="5" id="KW-1185">Reference proteome</keyword>
<organism evidence="2 4">
    <name type="scientific">Bacillus canaveralius</name>
    <dbReference type="NCBI Taxonomy" id="1403243"/>
    <lineage>
        <taxon>Bacteria</taxon>
        <taxon>Bacillati</taxon>
        <taxon>Bacillota</taxon>
        <taxon>Bacilli</taxon>
        <taxon>Bacillales</taxon>
        <taxon>Bacillaceae</taxon>
        <taxon>Bacillus</taxon>
    </lineage>
</organism>
<dbReference type="InterPro" id="IPR011008">
    <property type="entry name" value="Dimeric_a/b-barrel"/>
</dbReference>
<dbReference type="OrthoDB" id="2627153at2"/>
<proteinExistence type="predicted"/>
<evidence type="ECO:0000259" key="1">
    <source>
        <dbReference type="Pfam" id="PF16291"/>
    </source>
</evidence>
<sequence>MKPCETFTEMENKCNKQSVSKEDHQLLVKWIRAEVPDDKREQFSEAQEQWAELRNLQGFLGQCGGWNQRNPSEACVIGFWKDYQVIPLPYSGINKIKKQIHFETWCKKSSNEHTRLVTEGGFLNESKRNGK</sequence>
<reference evidence="3 5" key="2">
    <citation type="submission" date="2017-12" db="EMBL/GenBank/DDBJ databases">
        <title>Comparative Functional Genomics of Dry Heat Resistant strains isolated from the Viking Spacecraft.</title>
        <authorList>
            <person name="Seuylemezian A."/>
            <person name="Cooper K."/>
            <person name="Vaishampayan P."/>
        </authorList>
    </citation>
    <scope>NUCLEOTIDE SEQUENCE [LARGE SCALE GENOMIC DNA]</scope>
    <source>
        <strain evidence="3 5">ATCC 29669</strain>
    </source>
</reference>
<dbReference type="EMBL" id="PGVA01000024">
    <property type="protein sequence ID" value="PLR82904.1"/>
    <property type="molecule type" value="Genomic_DNA"/>
</dbReference>
<dbReference type="Pfam" id="PF16291">
    <property type="entry name" value="DUF4937"/>
    <property type="match status" value="1"/>
</dbReference>
<dbReference type="Proteomes" id="UP000234951">
    <property type="component" value="Unassembled WGS sequence"/>
</dbReference>
<evidence type="ECO:0000313" key="2">
    <source>
        <dbReference type="EMBL" id="PLR82904.1"/>
    </source>
</evidence>